<evidence type="ECO:0000313" key="2">
    <source>
        <dbReference type="Proteomes" id="UP000251561"/>
    </source>
</evidence>
<dbReference type="OrthoDB" id="1375442at2"/>
<accession>A0A344LNP1</accession>
<dbReference type="AlphaFoldDB" id="A0A344LNP1"/>
<dbReference type="EMBL" id="CP030261">
    <property type="protein sequence ID" value="AXB55533.1"/>
    <property type="molecule type" value="Genomic_DNA"/>
</dbReference>
<proteinExistence type="predicted"/>
<sequence length="86" mass="9562">MKVKIDTYNGIAKQLKEEYSKLSDFEILSLAVQIQRNQILENGLAVSSSDKYPSALEAIAIALGYEESNSVTITDVLRNIVNREEA</sequence>
<dbReference type="KEGG" id="ffl:HYN86_02525"/>
<gene>
    <name evidence="1" type="ORF">HYN86_02525</name>
</gene>
<protein>
    <submittedName>
        <fullName evidence="1">Histidine kinase</fullName>
    </submittedName>
</protein>
<dbReference type="RefSeq" id="WP_113676625.1">
    <property type="nucleotide sequence ID" value="NZ_CP030261.1"/>
</dbReference>
<dbReference type="Proteomes" id="UP000251561">
    <property type="component" value="Chromosome"/>
</dbReference>
<reference evidence="1 2" key="1">
    <citation type="submission" date="2018-06" db="EMBL/GenBank/DDBJ databases">
        <title>Genome sequencing of Flavobacterium.</title>
        <authorList>
            <person name="Baek M.-G."/>
            <person name="Yi H."/>
        </authorList>
    </citation>
    <scope>NUCLEOTIDE SEQUENCE [LARGE SCALE GENOMIC DNA]</scope>
    <source>
        <strain evidence="1 2">HYN0086</strain>
    </source>
</reference>
<keyword evidence="2" id="KW-1185">Reference proteome</keyword>
<name>A0A344LNP1_9FLAO</name>
<evidence type="ECO:0000313" key="1">
    <source>
        <dbReference type="EMBL" id="AXB55533.1"/>
    </source>
</evidence>
<keyword evidence="1" id="KW-0418">Kinase</keyword>
<keyword evidence="1" id="KW-0808">Transferase</keyword>
<organism evidence="1 2">
    <name type="scientific">Flavobacterium fluviale</name>
    <dbReference type="NCBI Taxonomy" id="2249356"/>
    <lineage>
        <taxon>Bacteria</taxon>
        <taxon>Pseudomonadati</taxon>
        <taxon>Bacteroidota</taxon>
        <taxon>Flavobacteriia</taxon>
        <taxon>Flavobacteriales</taxon>
        <taxon>Flavobacteriaceae</taxon>
        <taxon>Flavobacterium</taxon>
    </lineage>
</organism>
<dbReference type="GO" id="GO:0016301">
    <property type="term" value="F:kinase activity"/>
    <property type="evidence" value="ECO:0007669"/>
    <property type="project" value="UniProtKB-KW"/>
</dbReference>